<dbReference type="Proteomes" id="UP001606305">
    <property type="component" value="Unassembled WGS sequence"/>
</dbReference>
<dbReference type="EMBL" id="JBIGIA010000009">
    <property type="protein sequence ID" value="MFG6457871.1"/>
    <property type="molecule type" value="Genomic_DNA"/>
</dbReference>
<dbReference type="RefSeq" id="WP_394488726.1">
    <property type="nucleotide sequence ID" value="NZ_JBIGIA010000009.1"/>
</dbReference>
<dbReference type="CDD" id="cd08054">
    <property type="entry name" value="gp6"/>
    <property type="match status" value="1"/>
</dbReference>
<proteinExistence type="predicted"/>
<reference evidence="1 2" key="1">
    <citation type="submission" date="2024-09" db="EMBL/GenBank/DDBJ databases">
        <title>Novel species of the genus Pelomonas and Roseateles isolated from streams.</title>
        <authorList>
            <person name="Lu H."/>
        </authorList>
    </citation>
    <scope>NUCLEOTIDE SEQUENCE [LARGE SCALE GENOMIC DNA]</scope>
    <source>
        <strain evidence="1 2">BYS96W</strain>
    </source>
</reference>
<keyword evidence="2" id="KW-1185">Reference proteome</keyword>
<dbReference type="Gene3D" id="1.10.3230.30">
    <property type="entry name" value="Phage gp6-like head-tail connector protein"/>
    <property type="match status" value="1"/>
</dbReference>
<comment type="caution">
    <text evidence="1">The sequence shown here is derived from an EMBL/GenBank/DDBJ whole genome shotgun (WGS) entry which is preliminary data.</text>
</comment>
<name>A0ABW7G7P1_9BURK</name>
<evidence type="ECO:0000313" key="1">
    <source>
        <dbReference type="EMBL" id="MFG6457871.1"/>
    </source>
</evidence>
<evidence type="ECO:0000313" key="2">
    <source>
        <dbReference type="Proteomes" id="UP001606305"/>
    </source>
</evidence>
<organism evidence="1 2">
    <name type="scientific">Pelomonas nitida</name>
    <dbReference type="NCBI Taxonomy" id="3299027"/>
    <lineage>
        <taxon>Bacteria</taxon>
        <taxon>Pseudomonadati</taxon>
        <taxon>Pseudomonadota</taxon>
        <taxon>Betaproteobacteria</taxon>
        <taxon>Burkholderiales</taxon>
        <taxon>Sphaerotilaceae</taxon>
        <taxon>Roseateles</taxon>
    </lineage>
</organism>
<sequence length="189" mass="19464">MPTRISYVDGSVEPVTLAEAKLAARFDGDDLDALIAGAITAARESAEQITGRIYRPQVLRTELDDWPADAIAVSAATGCAIKYWTAGGFAALAGSAYAFAAGGIGGNGTVIAPAIGASWPALADRAAGPRVQIDLTAGPASPASVPEQVKLYIKATVAAWVRSPEAMTSTSLAPNPLHERLLDAERTFA</sequence>
<protein>
    <submittedName>
        <fullName evidence="1">Head-tail connector protein</fullName>
    </submittedName>
</protein>
<gene>
    <name evidence="1" type="ORF">ACG00X_13595</name>
</gene>
<accession>A0ABW7G7P1</accession>